<organism evidence="1 2">
    <name type="scientific">Pelotomaculum schinkii</name>
    <dbReference type="NCBI Taxonomy" id="78350"/>
    <lineage>
        <taxon>Bacteria</taxon>
        <taxon>Bacillati</taxon>
        <taxon>Bacillota</taxon>
        <taxon>Clostridia</taxon>
        <taxon>Eubacteriales</taxon>
        <taxon>Desulfotomaculaceae</taxon>
        <taxon>Pelotomaculum</taxon>
    </lineage>
</organism>
<accession>A0A4Y7RIE6</accession>
<evidence type="ECO:0008006" key="3">
    <source>
        <dbReference type="Google" id="ProtNLM"/>
    </source>
</evidence>
<protein>
    <recommendedName>
        <fullName evidence="3">ThiS family protein</fullName>
    </recommendedName>
</protein>
<dbReference type="AlphaFoldDB" id="A0A4Y7RIE6"/>
<name>A0A4Y7RIE6_9FIRM</name>
<dbReference type="Gene3D" id="3.10.20.30">
    <property type="match status" value="1"/>
</dbReference>
<dbReference type="InterPro" id="IPR016155">
    <property type="entry name" value="Mopterin_synth/thiamin_S_b"/>
</dbReference>
<dbReference type="InterPro" id="IPR012675">
    <property type="entry name" value="Beta-grasp_dom_sf"/>
</dbReference>
<evidence type="ECO:0000313" key="1">
    <source>
        <dbReference type="EMBL" id="TEB08571.1"/>
    </source>
</evidence>
<proteinExistence type="predicted"/>
<dbReference type="RefSeq" id="WP_190240129.1">
    <property type="nucleotide sequence ID" value="NZ_QFGA01000001.1"/>
</dbReference>
<gene>
    <name evidence="1" type="ORF">Psch_02135</name>
</gene>
<reference evidence="1 2" key="1">
    <citation type="journal article" date="2018" name="Environ. Microbiol.">
        <title>Novel energy conservation strategies and behaviour of Pelotomaculum schinkii driving syntrophic propionate catabolism.</title>
        <authorList>
            <person name="Hidalgo-Ahumada C.A.P."/>
            <person name="Nobu M.K."/>
            <person name="Narihiro T."/>
            <person name="Tamaki H."/>
            <person name="Liu W.T."/>
            <person name="Kamagata Y."/>
            <person name="Stams A.J.M."/>
            <person name="Imachi H."/>
            <person name="Sousa D.Z."/>
        </authorList>
    </citation>
    <scope>NUCLEOTIDE SEQUENCE [LARGE SCALE GENOMIC DNA]</scope>
    <source>
        <strain evidence="1 2">HH</strain>
    </source>
</reference>
<sequence length="87" mass="9607">MGSEPASPITVKFKSYVTPSEHVEGFESGKEFPLKLRAAITLEELVQQLFSKNRNHIGFKVVNGKVVKDKVLSDGDLIEIYRLMGGG</sequence>
<evidence type="ECO:0000313" key="2">
    <source>
        <dbReference type="Proteomes" id="UP000298324"/>
    </source>
</evidence>
<keyword evidence="2" id="KW-1185">Reference proteome</keyword>
<dbReference type="EMBL" id="QFGA01000001">
    <property type="protein sequence ID" value="TEB08571.1"/>
    <property type="molecule type" value="Genomic_DNA"/>
</dbReference>
<comment type="caution">
    <text evidence="1">The sequence shown here is derived from an EMBL/GenBank/DDBJ whole genome shotgun (WGS) entry which is preliminary data.</text>
</comment>
<dbReference type="SUPFAM" id="SSF54285">
    <property type="entry name" value="MoaD/ThiS"/>
    <property type="match status" value="1"/>
</dbReference>
<dbReference type="Proteomes" id="UP000298324">
    <property type="component" value="Unassembled WGS sequence"/>
</dbReference>